<keyword evidence="3" id="KW-1185">Reference proteome</keyword>
<organism evidence="2 3">
    <name type="scientific">Tetrapyrgos nigripes</name>
    <dbReference type="NCBI Taxonomy" id="182062"/>
    <lineage>
        <taxon>Eukaryota</taxon>
        <taxon>Fungi</taxon>
        <taxon>Dikarya</taxon>
        <taxon>Basidiomycota</taxon>
        <taxon>Agaricomycotina</taxon>
        <taxon>Agaricomycetes</taxon>
        <taxon>Agaricomycetidae</taxon>
        <taxon>Agaricales</taxon>
        <taxon>Marasmiineae</taxon>
        <taxon>Marasmiaceae</taxon>
        <taxon>Tetrapyrgos</taxon>
    </lineage>
</organism>
<proteinExistence type="predicted"/>
<evidence type="ECO:0000313" key="3">
    <source>
        <dbReference type="Proteomes" id="UP000559256"/>
    </source>
</evidence>
<evidence type="ECO:0000256" key="1">
    <source>
        <dbReference type="SAM" id="MobiDB-lite"/>
    </source>
</evidence>
<dbReference type="EMBL" id="JAACJM010000143">
    <property type="protein sequence ID" value="KAF5343295.1"/>
    <property type="molecule type" value="Genomic_DNA"/>
</dbReference>
<reference evidence="2 3" key="1">
    <citation type="journal article" date="2020" name="ISME J.">
        <title>Uncovering the hidden diversity of litter-decomposition mechanisms in mushroom-forming fungi.</title>
        <authorList>
            <person name="Floudas D."/>
            <person name="Bentzer J."/>
            <person name="Ahren D."/>
            <person name="Johansson T."/>
            <person name="Persson P."/>
            <person name="Tunlid A."/>
        </authorList>
    </citation>
    <scope>NUCLEOTIDE SEQUENCE [LARGE SCALE GENOMIC DNA]</scope>
    <source>
        <strain evidence="2 3">CBS 291.85</strain>
    </source>
</reference>
<comment type="caution">
    <text evidence="2">The sequence shown here is derived from an EMBL/GenBank/DDBJ whole genome shotgun (WGS) entry which is preliminary data.</text>
</comment>
<dbReference type="AlphaFoldDB" id="A0A8H5CK97"/>
<protein>
    <submittedName>
        <fullName evidence="2">Uncharacterized protein</fullName>
    </submittedName>
</protein>
<evidence type="ECO:0000313" key="2">
    <source>
        <dbReference type="EMBL" id="KAF5343295.1"/>
    </source>
</evidence>
<sequence length="309" mass="35147">MHIEGIIQKINGNIERIDRMIAGLDQDTWLKRELLDVRKGLKEFIEKDIRNPEPIEGEIKQRLLTAKKTPEVGRFEAYVDSLVNTFLNWYCPGDQSFIVRPQWTYRNVADPEQVKIQDEWSNIANVSYTPSSQAAFAVGVSRTSTPPPPRSMKKAVAPTTEASQKVSEVDIHVDEDNRAVTTGKGRIRRPDFVAALMRSIQDDLPLIIVEDKLSRRSAARKQLLEYMEDFRDVPYLLGMAFVLDEDRLVVGLFEKAVGKTNPIQLKKGTKTWFSPTDPFVHGIMVRVINYSRGFSTTVFGSVSEVDFKE</sequence>
<gene>
    <name evidence="2" type="ORF">D9758_016497</name>
</gene>
<name>A0A8H5CK97_9AGAR</name>
<accession>A0A8H5CK97</accession>
<dbReference type="Proteomes" id="UP000559256">
    <property type="component" value="Unassembled WGS sequence"/>
</dbReference>
<feature type="region of interest" description="Disordered" evidence="1">
    <location>
        <begin position="140"/>
        <end position="160"/>
    </location>
</feature>